<keyword evidence="11" id="KW-0464">Manganese</keyword>
<dbReference type="NCBIfam" id="NF000595">
    <property type="entry name" value="PRK00015.1-3"/>
    <property type="match status" value="1"/>
</dbReference>
<feature type="domain" description="RNase H type-2" evidence="14">
    <location>
        <begin position="34"/>
        <end position="219"/>
    </location>
</feature>
<keyword evidence="10 12" id="KW-0378">Hydrolase</keyword>
<evidence type="ECO:0000256" key="13">
    <source>
        <dbReference type="RuleBase" id="RU003515"/>
    </source>
</evidence>
<evidence type="ECO:0000313" key="15">
    <source>
        <dbReference type="EMBL" id="AJQ45446.1"/>
    </source>
</evidence>
<dbReference type="GO" id="GO:0003723">
    <property type="term" value="F:RNA binding"/>
    <property type="evidence" value="ECO:0007669"/>
    <property type="project" value="UniProtKB-UniRule"/>
</dbReference>
<evidence type="ECO:0000313" key="16">
    <source>
        <dbReference type="Proteomes" id="UP000032261"/>
    </source>
</evidence>
<feature type="binding site" evidence="12">
    <location>
        <position position="134"/>
    </location>
    <ligand>
        <name>a divalent metal cation</name>
        <dbReference type="ChEBI" id="CHEBI:60240"/>
    </ligand>
</feature>
<evidence type="ECO:0000256" key="11">
    <source>
        <dbReference type="ARBA" id="ARBA00023211"/>
    </source>
</evidence>
<evidence type="ECO:0000256" key="5">
    <source>
        <dbReference type="ARBA" id="ARBA00007383"/>
    </source>
</evidence>
<dbReference type="PANTHER" id="PTHR10954">
    <property type="entry name" value="RIBONUCLEASE H2 SUBUNIT A"/>
    <property type="match status" value="1"/>
</dbReference>
<evidence type="ECO:0000256" key="7">
    <source>
        <dbReference type="ARBA" id="ARBA00022722"/>
    </source>
</evidence>
<dbReference type="InterPro" id="IPR022898">
    <property type="entry name" value="RNase_HII"/>
</dbReference>
<keyword evidence="8 12" id="KW-0479">Metal-binding</keyword>
<reference evidence="15 16" key="1">
    <citation type="journal article" date="2015" name="Genome Announc.">
        <title>Genome Sequence of Ureaplasma diversum Strain ATCC 49782.</title>
        <authorList>
            <person name="Marques L.M."/>
            <person name="Guimaraes A.M."/>
            <person name="Martins H.B."/>
            <person name="Rezende I.S."/>
            <person name="Barbosa M.S."/>
            <person name="Campos G.B."/>
            <person name="do Nascimento N.C."/>
            <person name="Dos Santos A.P."/>
            <person name="Amorim A.T."/>
            <person name="Santos V.M."/>
            <person name="Messick J.B."/>
            <person name="Timenetsky J."/>
        </authorList>
    </citation>
    <scope>NUCLEOTIDE SEQUENCE [LARGE SCALE GENOMIC DNA]</scope>
    <source>
        <strain evidence="15 16">ATCC 49782</strain>
    </source>
</reference>
<evidence type="ECO:0000256" key="6">
    <source>
        <dbReference type="ARBA" id="ARBA00022490"/>
    </source>
</evidence>
<dbReference type="GO" id="GO:0032299">
    <property type="term" value="C:ribonuclease H2 complex"/>
    <property type="evidence" value="ECO:0007669"/>
    <property type="project" value="TreeGrafter"/>
</dbReference>
<comment type="cofactor">
    <cofactor evidence="12">
        <name>Mn(2+)</name>
        <dbReference type="ChEBI" id="CHEBI:29035"/>
    </cofactor>
    <cofactor evidence="12">
        <name>Mg(2+)</name>
        <dbReference type="ChEBI" id="CHEBI:18420"/>
    </cofactor>
    <text evidence="12">Manganese or magnesium. Binds 1 divalent metal ion per monomer in the absence of substrate. May bind a second metal ion after substrate binding.</text>
</comment>
<evidence type="ECO:0000256" key="2">
    <source>
        <dbReference type="ARBA" id="ARBA00001946"/>
    </source>
</evidence>
<dbReference type="RefSeq" id="WP_208894857.1">
    <property type="nucleotide sequence ID" value="NZ_CP009770.1"/>
</dbReference>
<dbReference type="Proteomes" id="UP000032261">
    <property type="component" value="Chromosome"/>
</dbReference>
<comment type="cofactor">
    <cofactor evidence="2">
        <name>Mg(2+)</name>
        <dbReference type="ChEBI" id="CHEBI:18420"/>
    </cofactor>
</comment>
<keyword evidence="9 12" id="KW-0255">Endonuclease</keyword>
<dbReference type="CDD" id="cd07182">
    <property type="entry name" value="RNase_HII_bacteria_HII_like"/>
    <property type="match status" value="1"/>
</dbReference>
<proteinExistence type="inferred from homology"/>
<dbReference type="InterPro" id="IPR001352">
    <property type="entry name" value="RNase_HII/HIII"/>
</dbReference>
<comment type="similarity">
    <text evidence="5 13">Belongs to the RNase HII family.</text>
</comment>
<accession>A0A0C5RC39</accession>
<feature type="binding site" evidence="12">
    <location>
        <position position="40"/>
    </location>
    <ligand>
        <name>a divalent metal cation</name>
        <dbReference type="ChEBI" id="CHEBI:60240"/>
    </ligand>
</feature>
<feature type="binding site" evidence="12">
    <location>
        <position position="41"/>
    </location>
    <ligand>
        <name>a divalent metal cation</name>
        <dbReference type="ChEBI" id="CHEBI:60240"/>
    </ligand>
</feature>
<dbReference type="Gene3D" id="3.30.420.10">
    <property type="entry name" value="Ribonuclease H-like superfamily/Ribonuclease H"/>
    <property type="match status" value="1"/>
</dbReference>
<dbReference type="Pfam" id="PF01351">
    <property type="entry name" value="RNase_HII"/>
    <property type="match status" value="1"/>
</dbReference>
<protein>
    <recommendedName>
        <fullName evidence="13">Ribonuclease</fullName>
        <ecNumber evidence="13">3.1.26.4</ecNumber>
    </recommendedName>
</protein>
<comment type="catalytic activity">
    <reaction evidence="1 12 13">
        <text>Endonucleolytic cleavage to 5'-phosphomonoester.</text>
        <dbReference type="EC" id="3.1.26.4"/>
    </reaction>
</comment>
<keyword evidence="7 12" id="KW-0540">Nuclease</keyword>
<dbReference type="HOGENOM" id="CLU_036532_3_2_14"/>
<dbReference type="InterPro" id="IPR036397">
    <property type="entry name" value="RNaseH_sf"/>
</dbReference>
<dbReference type="KEGG" id="ude:JM47_02590"/>
<evidence type="ECO:0000259" key="14">
    <source>
        <dbReference type="PROSITE" id="PS51975"/>
    </source>
</evidence>
<comment type="subcellular location">
    <subcellularLocation>
        <location evidence="4">Cytoplasm</location>
    </subcellularLocation>
</comment>
<dbReference type="GO" id="GO:0005737">
    <property type="term" value="C:cytoplasm"/>
    <property type="evidence" value="ECO:0007669"/>
    <property type="project" value="UniProtKB-SubCell"/>
</dbReference>
<dbReference type="EMBL" id="CP009770">
    <property type="protein sequence ID" value="AJQ45446.1"/>
    <property type="molecule type" value="Genomic_DNA"/>
</dbReference>
<evidence type="ECO:0000256" key="3">
    <source>
        <dbReference type="ARBA" id="ARBA00004065"/>
    </source>
</evidence>
<gene>
    <name evidence="15" type="ORF">JM47_02590</name>
</gene>
<organism evidence="15 16">
    <name type="scientific">Ureaplasma diversum</name>
    <dbReference type="NCBI Taxonomy" id="42094"/>
    <lineage>
        <taxon>Bacteria</taxon>
        <taxon>Bacillati</taxon>
        <taxon>Mycoplasmatota</taxon>
        <taxon>Mycoplasmoidales</taxon>
        <taxon>Mycoplasmoidaceae</taxon>
        <taxon>Ureaplasma</taxon>
    </lineage>
</organism>
<dbReference type="PROSITE" id="PS51975">
    <property type="entry name" value="RNASE_H_2"/>
    <property type="match status" value="1"/>
</dbReference>
<evidence type="ECO:0000256" key="1">
    <source>
        <dbReference type="ARBA" id="ARBA00000077"/>
    </source>
</evidence>
<evidence type="ECO:0000256" key="9">
    <source>
        <dbReference type="ARBA" id="ARBA00022759"/>
    </source>
</evidence>
<dbReference type="GO" id="GO:0006298">
    <property type="term" value="P:mismatch repair"/>
    <property type="evidence" value="ECO:0007669"/>
    <property type="project" value="TreeGrafter"/>
</dbReference>
<evidence type="ECO:0000256" key="12">
    <source>
        <dbReference type="PROSITE-ProRule" id="PRU01319"/>
    </source>
</evidence>
<comment type="function">
    <text evidence="3 13">Endonuclease that specifically degrades the RNA of RNA-DNA hybrids.</text>
</comment>
<dbReference type="SUPFAM" id="SSF53098">
    <property type="entry name" value="Ribonuclease H-like"/>
    <property type="match status" value="1"/>
</dbReference>
<sequence length="219" mass="24535">MNKSNKTKTKLTKPKQNNISLYEYDQALYNDQIRYIAGVDEVGRGALAGPVVACCLILKKGFYDPLVNDSKKVAKKHYRSLANLIKQNCVAYGIGVVDSQTIDQINILNATKLAMLKAVEQVLETVNIDLLLIDALQVDLDLNQKEIIKGDQTSFSIAAASIVAKDFRDQLMVEYDQLYPSYGFAKNVGYGTKNHFNAIEQYGITQIHRLSFNHKKSKI</sequence>
<keyword evidence="6" id="KW-0963">Cytoplasm</keyword>
<dbReference type="GO" id="GO:0043137">
    <property type="term" value="P:DNA replication, removal of RNA primer"/>
    <property type="evidence" value="ECO:0007669"/>
    <property type="project" value="TreeGrafter"/>
</dbReference>
<dbReference type="InterPro" id="IPR024567">
    <property type="entry name" value="RNase_HII/HIII_dom"/>
</dbReference>
<dbReference type="EC" id="3.1.26.4" evidence="13"/>
<evidence type="ECO:0000256" key="8">
    <source>
        <dbReference type="ARBA" id="ARBA00022723"/>
    </source>
</evidence>
<evidence type="ECO:0000256" key="4">
    <source>
        <dbReference type="ARBA" id="ARBA00004496"/>
    </source>
</evidence>
<dbReference type="GO" id="GO:0046872">
    <property type="term" value="F:metal ion binding"/>
    <property type="evidence" value="ECO:0007669"/>
    <property type="project" value="UniProtKB-KW"/>
</dbReference>
<dbReference type="NCBIfam" id="NF000594">
    <property type="entry name" value="PRK00015.1-1"/>
    <property type="match status" value="1"/>
</dbReference>
<dbReference type="PATRIC" id="fig|42094.4.peg.514"/>
<evidence type="ECO:0000256" key="10">
    <source>
        <dbReference type="ARBA" id="ARBA00022801"/>
    </source>
</evidence>
<dbReference type="GO" id="GO:0004523">
    <property type="term" value="F:RNA-DNA hybrid ribonuclease activity"/>
    <property type="evidence" value="ECO:0007669"/>
    <property type="project" value="UniProtKB-UniRule"/>
</dbReference>
<name>A0A0C5RC39_9BACT</name>
<dbReference type="InterPro" id="IPR012337">
    <property type="entry name" value="RNaseH-like_sf"/>
</dbReference>
<dbReference type="AlphaFoldDB" id="A0A0C5RC39"/>
<dbReference type="STRING" id="42094.JM47_02590"/>
<dbReference type="PANTHER" id="PTHR10954:SF18">
    <property type="entry name" value="RIBONUCLEASE HII"/>
    <property type="match status" value="1"/>
</dbReference>